<dbReference type="Proteomes" id="UP000695000">
    <property type="component" value="Unplaced"/>
</dbReference>
<dbReference type="RefSeq" id="XP_017768398.1">
    <property type="nucleotide sequence ID" value="XM_017912909.1"/>
</dbReference>
<evidence type="ECO:0000313" key="3">
    <source>
        <dbReference type="RefSeq" id="XP_017768398.1"/>
    </source>
</evidence>
<gene>
    <name evidence="3" type="primary">LOC108556700</name>
</gene>
<dbReference type="GeneID" id="108556700"/>
<feature type="region of interest" description="Disordered" evidence="1">
    <location>
        <begin position="80"/>
        <end position="152"/>
    </location>
</feature>
<reference evidence="3" key="1">
    <citation type="submission" date="2025-08" db="UniProtKB">
        <authorList>
            <consortium name="RefSeq"/>
        </authorList>
    </citation>
    <scope>IDENTIFICATION</scope>
    <source>
        <tissue evidence="3">Whole Larva</tissue>
    </source>
</reference>
<keyword evidence="2" id="KW-1185">Reference proteome</keyword>
<accession>A0ABM1M1E8</accession>
<evidence type="ECO:0000256" key="1">
    <source>
        <dbReference type="SAM" id="MobiDB-lite"/>
    </source>
</evidence>
<feature type="compositionally biased region" description="Basic and acidic residues" evidence="1">
    <location>
        <begin position="88"/>
        <end position="98"/>
    </location>
</feature>
<proteinExistence type="predicted"/>
<protein>
    <submittedName>
        <fullName evidence="3">Uncharacterized protein LOC108556700</fullName>
    </submittedName>
</protein>
<name>A0ABM1M1E8_NICVS</name>
<evidence type="ECO:0000313" key="2">
    <source>
        <dbReference type="Proteomes" id="UP000695000"/>
    </source>
</evidence>
<feature type="region of interest" description="Disordered" evidence="1">
    <location>
        <begin position="22"/>
        <end position="60"/>
    </location>
</feature>
<organism evidence="2 3">
    <name type="scientific">Nicrophorus vespilloides</name>
    <name type="common">Boreal carrion beetle</name>
    <dbReference type="NCBI Taxonomy" id="110193"/>
    <lineage>
        <taxon>Eukaryota</taxon>
        <taxon>Metazoa</taxon>
        <taxon>Ecdysozoa</taxon>
        <taxon>Arthropoda</taxon>
        <taxon>Hexapoda</taxon>
        <taxon>Insecta</taxon>
        <taxon>Pterygota</taxon>
        <taxon>Neoptera</taxon>
        <taxon>Endopterygota</taxon>
        <taxon>Coleoptera</taxon>
        <taxon>Polyphaga</taxon>
        <taxon>Staphyliniformia</taxon>
        <taxon>Silphidae</taxon>
        <taxon>Nicrophorinae</taxon>
        <taxon>Nicrophorus</taxon>
    </lineage>
</organism>
<sequence>MQRLPAIQVNSVAMVSVEQVASVQEEHSSVVTMRKSRSDTSEAGSDASEKSNSHHSLGRSLRWKLSRRWVNRTILIRSRSIDPAYGSRRSDDEAEKGPKARRAVSMSPFANKRIQIPPCPSPSLLAEDPPSSENVSDLEDVRGPNDPALLNG</sequence>